<keyword evidence="14" id="KW-1185">Reference proteome</keyword>
<dbReference type="Gene3D" id="3.40.50.720">
    <property type="entry name" value="NAD(P)-binding Rossmann-like Domain"/>
    <property type="match status" value="1"/>
</dbReference>
<comment type="similarity">
    <text evidence="2 8 9">Belongs to the glutamyl-tRNA reductase family.</text>
</comment>
<evidence type="ECO:0000256" key="8">
    <source>
        <dbReference type="HAMAP-Rule" id="MF_00087"/>
    </source>
</evidence>
<protein>
    <recommendedName>
        <fullName evidence="3 8">Glutamyl-tRNA reductase</fullName>
        <shortName evidence="8">GluTR</shortName>
        <ecNumber evidence="3 8">1.2.1.70</ecNumber>
    </recommendedName>
</protein>
<dbReference type="InterPro" id="IPR015896">
    <property type="entry name" value="4pyrrol_synth_GluRdtase_dimer"/>
</dbReference>
<comment type="pathway">
    <text evidence="1 8 9">Porphyrin-containing compound metabolism; protoporphyrin-IX biosynthesis; 5-aminolevulinate from L-glutamyl-tRNA(Glu): step 1/2.</text>
</comment>
<evidence type="ECO:0000259" key="12">
    <source>
        <dbReference type="Pfam" id="PF05201"/>
    </source>
</evidence>
<feature type="binding site" evidence="8">
    <location>
        <begin position="49"/>
        <end position="52"/>
    </location>
    <ligand>
        <name>substrate</name>
    </ligand>
</feature>
<dbReference type="PIRSF" id="PIRSF000445">
    <property type="entry name" value="4pyrrol_synth_GluRdtase"/>
    <property type="match status" value="1"/>
</dbReference>
<feature type="binding site" evidence="8">
    <location>
        <position position="117"/>
    </location>
    <ligand>
        <name>substrate</name>
    </ligand>
</feature>
<keyword evidence="4 8" id="KW-0521">NADP</keyword>
<comment type="domain">
    <text evidence="8">Possesses an unusual extended V-shaped dimeric structure with each monomer consisting of three distinct domains arranged along a curved 'spinal' alpha-helix. The N-terminal catalytic domain specifically recognizes the glutamate moiety of the substrate. The second domain is the NADPH-binding domain, and the third C-terminal domain is responsible for dimerization.</text>
</comment>
<dbReference type="EC" id="1.2.1.70" evidence="3 8"/>
<evidence type="ECO:0000256" key="6">
    <source>
        <dbReference type="ARBA" id="ARBA00023244"/>
    </source>
</evidence>
<comment type="subunit">
    <text evidence="8">Homodimer.</text>
</comment>
<feature type="binding site" evidence="8">
    <location>
        <position position="128"/>
    </location>
    <ligand>
        <name>substrate</name>
    </ligand>
</feature>
<evidence type="ECO:0000256" key="1">
    <source>
        <dbReference type="ARBA" id="ARBA00005059"/>
    </source>
</evidence>
<evidence type="ECO:0000313" key="13">
    <source>
        <dbReference type="EMBL" id="SCX77709.1"/>
    </source>
</evidence>
<reference evidence="13 14" key="1">
    <citation type="submission" date="2016-10" db="EMBL/GenBank/DDBJ databases">
        <authorList>
            <person name="Varghese N."/>
            <person name="Submissions S."/>
        </authorList>
    </citation>
    <scope>NUCLEOTIDE SEQUENCE [LARGE SCALE GENOMIC DNA]</scope>
    <source>
        <strain evidence="13 14">DSM 22022</strain>
    </source>
</reference>
<evidence type="ECO:0000256" key="7">
    <source>
        <dbReference type="ARBA" id="ARBA00047464"/>
    </source>
</evidence>
<dbReference type="PROSITE" id="PS00747">
    <property type="entry name" value="GLUTR"/>
    <property type="match status" value="1"/>
</dbReference>
<dbReference type="SUPFAM" id="SSF51735">
    <property type="entry name" value="NAD(P)-binding Rossmann-fold domains"/>
    <property type="match status" value="1"/>
</dbReference>
<dbReference type="PANTHER" id="PTHR43013">
    <property type="entry name" value="GLUTAMYL-TRNA REDUCTASE"/>
    <property type="match status" value="1"/>
</dbReference>
<dbReference type="InterPro" id="IPR018214">
    <property type="entry name" value="GluRdtase_CS"/>
</dbReference>
<dbReference type="InterPro" id="IPR036291">
    <property type="entry name" value="NAD(P)-bd_dom_sf"/>
</dbReference>
<organism evidence="13 14">
    <name type="scientific">Basfia succiniciproducens</name>
    <dbReference type="NCBI Taxonomy" id="653940"/>
    <lineage>
        <taxon>Bacteria</taxon>
        <taxon>Pseudomonadati</taxon>
        <taxon>Pseudomonadota</taxon>
        <taxon>Gammaproteobacteria</taxon>
        <taxon>Pasteurellales</taxon>
        <taxon>Pasteurellaceae</taxon>
        <taxon>Basfia</taxon>
    </lineage>
</organism>
<feature type="domain" description="Tetrapyrrole biosynthesis glutamyl-tRNA reductase dimerisation" evidence="10">
    <location>
        <begin position="337"/>
        <end position="418"/>
    </location>
</feature>
<comment type="caution">
    <text evidence="13">The sequence shown here is derived from an EMBL/GenBank/DDBJ whole genome shotgun (WGS) entry which is preliminary data.</text>
</comment>
<dbReference type="NCBIfam" id="TIGR01035">
    <property type="entry name" value="hemA"/>
    <property type="match status" value="1"/>
</dbReference>
<dbReference type="Pfam" id="PF00745">
    <property type="entry name" value="GlutR_dimer"/>
    <property type="match status" value="1"/>
</dbReference>
<gene>
    <name evidence="8" type="primary">hemA</name>
    <name evidence="13" type="ORF">SAMN02910354_00325</name>
</gene>
<dbReference type="Gene3D" id="3.30.460.30">
    <property type="entry name" value="Glutamyl-tRNA reductase, N-terminal domain"/>
    <property type="match status" value="1"/>
</dbReference>
<comment type="miscellaneous">
    <text evidence="8">During catalysis, the active site Cys acts as a nucleophile attacking the alpha-carbonyl group of tRNA-bound glutamate with the formation of a thioester intermediate between enzyme and glutamate, and the concomitant release of tRNA(Glu). The thioester intermediate is finally reduced by direct hydride transfer from NADPH, to form the product GSA.</text>
</comment>
<feature type="domain" description="Glutamyl-tRNA reductase N-terminal" evidence="12">
    <location>
        <begin position="6"/>
        <end position="169"/>
    </location>
</feature>
<evidence type="ECO:0000256" key="3">
    <source>
        <dbReference type="ARBA" id="ARBA00012970"/>
    </source>
</evidence>
<sequence length="444" mass="50470">MTILVLGINHKTASVALREKVAFSPEKRDLAFQQIAQSELAQSEVILSTCNRTEIYLHNKHISPETDQENQRWLEQCIQWFADVHQLDVDELRNCLYIKQNQSAVNHLMRVSCGLDSLVLGEPQILGQVKQAYQYSEDYCQAQHMPMSSEFSRLFQKTFSVAKRVRTETNIGNSAVSVAYAACSLARQIFEGLKDLNILLVGAGETIELVARHLLRHGVKKLMISNRTLARAELLVEKLEHNKYIQVLSLQQLQDGLNQADIVISSTGSPIVLITAEMVKQAQQKRRNAPMLIVDIAVPRDVDERVEKLDGVYHYTVDDLHSIIQRNLSEREKASKEAETIIDAEASDFFEWMKVHQFSNLIRTYRESAEQIRQDLLEKAVQAIGQNEDPETVLQELSYKLMNKLIHSPTQAMQTMMKQGSIQGLRSFSSALGIADKKERNPQK</sequence>
<proteinExistence type="inferred from homology"/>
<feature type="binding site" evidence="8">
    <location>
        <begin position="202"/>
        <end position="207"/>
    </location>
    <ligand>
        <name>NADP(+)</name>
        <dbReference type="ChEBI" id="CHEBI:58349"/>
    </ligand>
</feature>
<dbReference type="SUPFAM" id="SSF69075">
    <property type="entry name" value="Glutamyl tRNA-reductase dimerization domain"/>
    <property type="match status" value="1"/>
</dbReference>
<evidence type="ECO:0000259" key="10">
    <source>
        <dbReference type="Pfam" id="PF00745"/>
    </source>
</evidence>
<dbReference type="InterPro" id="IPR036453">
    <property type="entry name" value="GluRdtase_dimer_dom_sf"/>
</dbReference>
<dbReference type="InterPro" id="IPR000343">
    <property type="entry name" value="4pyrrol_synth_GluRdtase"/>
</dbReference>
<dbReference type="InterPro" id="IPR015895">
    <property type="entry name" value="4pyrrol_synth_GluRdtase_N"/>
</dbReference>
<feature type="domain" description="Quinate/shikimate 5-dehydrogenase/glutamyl-tRNA reductase" evidence="11">
    <location>
        <begin position="185"/>
        <end position="323"/>
    </location>
</feature>
<comment type="catalytic activity">
    <reaction evidence="7 8 9">
        <text>(S)-4-amino-5-oxopentanoate + tRNA(Glu) + NADP(+) = L-glutamyl-tRNA(Glu) + NADPH + H(+)</text>
        <dbReference type="Rhea" id="RHEA:12344"/>
        <dbReference type="Rhea" id="RHEA-COMP:9663"/>
        <dbReference type="Rhea" id="RHEA-COMP:9680"/>
        <dbReference type="ChEBI" id="CHEBI:15378"/>
        <dbReference type="ChEBI" id="CHEBI:57501"/>
        <dbReference type="ChEBI" id="CHEBI:57783"/>
        <dbReference type="ChEBI" id="CHEBI:58349"/>
        <dbReference type="ChEBI" id="CHEBI:78442"/>
        <dbReference type="ChEBI" id="CHEBI:78520"/>
        <dbReference type="EC" id="1.2.1.70"/>
    </reaction>
</comment>
<dbReference type="CDD" id="cd05213">
    <property type="entry name" value="NAD_bind_Glutamyl_tRNA_reduct"/>
    <property type="match status" value="1"/>
</dbReference>
<feature type="site" description="Important for activity" evidence="8">
    <location>
        <position position="107"/>
    </location>
</feature>
<dbReference type="Proteomes" id="UP000199588">
    <property type="component" value="Unassembled WGS sequence"/>
</dbReference>
<dbReference type="Pfam" id="PF05201">
    <property type="entry name" value="GlutR_N"/>
    <property type="match status" value="1"/>
</dbReference>
<dbReference type="InterPro" id="IPR036343">
    <property type="entry name" value="GluRdtase_N_sf"/>
</dbReference>
<feature type="active site" description="Nucleophile" evidence="8">
    <location>
        <position position="50"/>
    </location>
</feature>
<evidence type="ECO:0000256" key="4">
    <source>
        <dbReference type="ARBA" id="ARBA00022857"/>
    </source>
</evidence>
<evidence type="ECO:0000259" key="11">
    <source>
        <dbReference type="Pfam" id="PF01488"/>
    </source>
</evidence>
<dbReference type="EMBL" id="FMUQ01000002">
    <property type="protein sequence ID" value="SCX77709.1"/>
    <property type="molecule type" value="Genomic_DNA"/>
</dbReference>
<dbReference type="Pfam" id="PF01488">
    <property type="entry name" value="Shikimate_DH"/>
    <property type="match status" value="1"/>
</dbReference>
<dbReference type="InterPro" id="IPR006151">
    <property type="entry name" value="Shikm_DH/Glu-tRNA_Rdtase"/>
</dbReference>
<dbReference type="HAMAP" id="MF_00087">
    <property type="entry name" value="Glu_tRNA_reductase"/>
    <property type="match status" value="1"/>
</dbReference>
<evidence type="ECO:0000256" key="2">
    <source>
        <dbReference type="ARBA" id="ARBA00005916"/>
    </source>
</evidence>
<evidence type="ECO:0000313" key="14">
    <source>
        <dbReference type="Proteomes" id="UP000199588"/>
    </source>
</evidence>
<dbReference type="PANTHER" id="PTHR43013:SF1">
    <property type="entry name" value="GLUTAMYL-TRNA REDUCTASE"/>
    <property type="match status" value="1"/>
</dbReference>
<keyword evidence="6 8" id="KW-0627">Porphyrin biosynthesis</keyword>
<keyword evidence="5 8" id="KW-0560">Oxidoreductase</keyword>
<dbReference type="RefSeq" id="WP_090653923.1">
    <property type="nucleotide sequence ID" value="NZ_CP015031.1"/>
</dbReference>
<accession>A0A1G5AIM3</accession>
<comment type="function">
    <text evidence="8">Catalyzes the NADPH-dependent reduction of glutamyl-tRNA(Glu) to glutamate 1-semialdehyde (GSA).</text>
</comment>
<evidence type="ECO:0000256" key="9">
    <source>
        <dbReference type="RuleBase" id="RU000584"/>
    </source>
</evidence>
<evidence type="ECO:0000256" key="5">
    <source>
        <dbReference type="ARBA" id="ARBA00023002"/>
    </source>
</evidence>
<dbReference type="SUPFAM" id="SSF69742">
    <property type="entry name" value="Glutamyl tRNA-reductase catalytic, N-terminal domain"/>
    <property type="match status" value="1"/>
</dbReference>
<name>A0A1G5AIM3_9PAST</name>
<feature type="binding site" evidence="8">
    <location>
        <begin position="122"/>
        <end position="124"/>
    </location>
    <ligand>
        <name>substrate</name>
    </ligand>
</feature>